<feature type="compositionally biased region" description="Acidic residues" evidence="3">
    <location>
        <begin position="74"/>
        <end position="86"/>
    </location>
</feature>
<feature type="coiled-coil region" evidence="2">
    <location>
        <begin position="133"/>
        <end position="184"/>
    </location>
</feature>
<dbReference type="SUPFAM" id="SSF57756">
    <property type="entry name" value="Retrovirus zinc finger-like domains"/>
    <property type="match status" value="1"/>
</dbReference>
<proteinExistence type="predicted"/>
<dbReference type="PROSITE" id="PS50158">
    <property type="entry name" value="ZF_CCHC"/>
    <property type="match status" value="1"/>
</dbReference>
<evidence type="ECO:0000259" key="4">
    <source>
        <dbReference type="PROSITE" id="PS50158"/>
    </source>
</evidence>
<dbReference type="Proteomes" id="UP000187406">
    <property type="component" value="Unassembled WGS sequence"/>
</dbReference>
<name>A0A1Q3DIH9_CEPFO</name>
<organism evidence="5 6">
    <name type="scientific">Cephalotus follicularis</name>
    <name type="common">Albany pitcher plant</name>
    <dbReference type="NCBI Taxonomy" id="3775"/>
    <lineage>
        <taxon>Eukaryota</taxon>
        <taxon>Viridiplantae</taxon>
        <taxon>Streptophyta</taxon>
        <taxon>Embryophyta</taxon>
        <taxon>Tracheophyta</taxon>
        <taxon>Spermatophyta</taxon>
        <taxon>Magnoliopsida</taxon>
        <taxon>eudicotyledons</taxon>
        <taxon>Gunneridae</taxon>
        <taxon>Pentapetalae</taxon>
        <taxon>rosids</taxon>
        <taxon>fabids</taxon>
        <taxon>Oxalidales</taxon>
        <taxon>Cephalotaceae</taxon>
        <taxon>Cephalotus</taxon>
    </lineage>
</organism>
<feature type="domain" description="CCHC-type" evidence="4">
    <location>
        <begin position="40"/>
        <end position="55"/>
    </location>
</feature>
<feature type="region of interest" description="Disordered" evidence="3">
    <location>
        <begin position="51"/>
        <end position="87"/>
    </location>
</feature>
<dbReference type="InterPro" id="IPR036875">
    <property type="entry name" value="Znf_CCHC_sf"/>
</dbReference>
<keyword evidence="1" id="KW-0863">Zinc-finger</keyword>
<feature type="compositionally biased region" description="Basic residues" evidence="3">
    <location>
        <begin position="11"/>
        <end position="27"/>
    </location>
</feature>
<protein>
    <recommendedName>
        <fullName evidence="4">CCHC-type domain-containing protein</fullName>
    </recommendedName>
</protein>
<keyword evidence="6" id="KW-1185">Reference proteome</keyword>
<dbReference type="OrthoDB" id="1738629at2759"/>
<evidence type="ECO:0000313" key="6">
    <source>
        <dbReference type="Proteomes" id="UP000187406"/>
    </source>
</evidence>
<dbReference type="GO" id="GO:0008270">
    <property type="term" value="F:zinc ion binding"/>
    <property type="evidence" value="ECO:0007669"/>
    <property type="project" value="UniProtKB-KW"/>
</dbReference>
<dbReference type="InterPro" id="IPR001878">
    <property type="entry name" value="Znf_CCHC"/>
</dbReference>
<evidence type="ECO:0000313" key="5">
    <source>
        <dbReference type="EMBL" id="GAV92310.1"/>
    </source>
</evidence>
<sequence>MSLITRKFKKFLSNKRQQGKRPFKKHIQKGESSKKEEVICYECNKPRHCKSDCPKLKNKEHPKRKKAMMATWSDSDDSSSDEESDGEVPNIAFMEIENEDENEVHHSTSLSFDELQDVYDELVEYSENLSLKHSSLKKLNNALTRKIEELRTIVLELEKDKEMANSLEKENESLKLEINALKKTFSKFSNSSDKLDKLLGI</sequence>
<feature type="region of interest" description="Disordered" evidence="3">
    <location>
        <begin position="11"/>
        <end position="30"/>
    </location>
</feature>
<evidence type="ECO:0000256" key="3">
    <source>
        <dbReference type="SAM" id="MobiDB-lite"/>
    </source>
</evidence>
<keyword evidence="1" id="KW-0862">Zinc</keyword>
<reference evidence="6" key="1">
    <citation type="submission" date="2016-04" db="EMBL/GenBank/DDBJ databases">
        <title>Cephalotus genome sequencing.</title>
        <authorList>
            <person name="Fukushima K."/>
            <person name="Hasebe M."/>
            <person name="Fang X."/>
        </authorList>
    </citation>
    <scope>NUCLEOTIDE SEQUENCE [LARGE SCALE GENOMIC DNA]</scope>
    <source>
        <strain evidence="6">cv. St1</strain>
    </source>
</reference>
<keyword evidence="2" id="KW-0175">Coiled coil</keyword>
<dbReference type="AlphaFoldDB" id="A0A1Q3DIH9"/>
<gene>
    <name evidence="5" type="ORF">CFOL_v3_35690</name>
</gene>
<dbReference type="EMBL" id="BDDD01009398">
    <property type="protein sequence ID" value="GAV92310.1"/>
    <property type="molecule type" value="Genomic_DNA"/>
</dbReference>
<keyword evidence="1" id="KW-0479">Metal-binding</keyword>
<evidence type="ECO:0000256" key="1">
    <source>
        <dbReference type="PROSITE-ProRule" id="PRU00047"/>
    </source>
</evidence>
<accession>A0A1Q3DIH9</accession>
<dbReference type="InParanoid" id="A0A1Q3DIH9"/>
<comment type="caution">
    <text evidence="5">The sequence shown here is derived from an EMBL/GenBank/DDBJ whole genome shotgun (WGS) entry which is preliminary data.</text>
</comment>
<dbReference type="GO" id="GO:0003676">
    <property type="term" value="F:nucleic acid binding"/>
    <property type="evidence" value="ECO:0007669"/>
    <property type="project" value="InterPro"/>
</dbReference>
<evidence type="ECO:0000256" key="2">
    <source>
        <dbReference type="SAM" id="Coils"/>
    </source>
</evidence>